<name>A0A286URF0_9AGAM</name>
<evidence type="ECO:0000313" key="3">
    <source>
        <dbReference type="EMBL" id="PAV22176.1"/>
    </source>
</evidence>
<feature type="compositionally biased region" description="Low complexity" evidence="1">
    <location>
        <begin position="37"/>
        <end position="53"/>
    </location>
</feature>
<feature type="compositionally biased region" description="Polar residues" evidence="1">
    <location>
        <begin position="882"/>
        <end position="903"/>
    </location>
</feature>
<dbReference type="OrthoDB" id="6415790at2759"/>
<dbReference type="GO" id="GO:0005829">
    <property type="term" value="C:cytosol"/>
    <property type="evidence" value="ECO:0007669"/>
    <property type="project" value="TreeGrafter"/>
</dbReference>
<sequence length="1158" mass="124560">MTATTMQFGPEWMRKAKPSARPQAASSPPPTSGGLGSNQNNSPAPPGASSYSSLVTPPVSSGQTKRDIVHPFKYSRDEMLQVWKDGGGSSTLPIEVERWEGIVREVAGDPICLREFSETEKKLYATSINSEIRRRQSTDYMGQGDRTKGGALNNNIGLMGRRRRGDSSGADQPPLSISRKTSWSGGGNLISPSLASPRTRLGGGSFDGVLNGNDSSWGNGKRRVPSGQPFPERLEEEVEANKDTGASESQKEVSPTRKPLVMESVPSQTNNTSGNENLDPIGGVNSLKSGVENLTLNTNSNSPGLDSSGGDTSKTVDLGKIQWSYIDPSGNVQGPFPGETMQQWHEAHYFTDDLMMKRTTIDTEFMPLLEIKRRAQGERVFLSPLNELIVPPGLSRMPSGPGLNPLLQRSSVMDSPRQPSPQVFGRNIMDSWGGAATTGSASPSSSYGGNFSHGPVIPDPVAVGSRLIGQRFVPDVPLSGRISAGSYSSNDNAVLPHAVRHGFNDPTQNRTPFNPNIPWQTPQNNNLQGWNNVPSPNPQVIHDGFGGVNANQSPYLREAPYAPPPVQNVPDSYLPSNNFYEQSNQLDYNRGMIVQPEMNIQNGVFPHVQQEVPEQFSGTPQHLPIQQSSIGFVHEYDQTSSPVPVSPSVRMPQQQQQQPQSSQQLPASPWGVPPAQRRRPFDPELPTIKNIIPTTPQVPQQSPWGRSHSETPSVPSVPLQDPWLPSQQTNNEWGQLTEEPQSLTTENVNQHNENQGAQPQRKYSEPVSAEVKASTQATVPTPEAPAVATKPAVSGPTPAEAAAQPTPSKPVNHVAVKTPTTPSVQKTAWAKDDDSKSKAAAPMNLREIQEAEKKKQDARKAAEKERERAARATSSTAEEVQFTASWGLPTSQAGSRANNNSISVIKESHPTPTPAPSSAPVWTNAAKPAAKTMKEIQEEEEKRKQAAKEREIVTSVAKRAAAPAPKAATAVSGGAWTVVGAGGKSSAPTIPPGNRPANVQTSTPAVPPAPRPALVPTPRSVSSPQVAKANSNSKSNEDPGTPSPDFLKWMRESLRDLNSSVQFEEIAQMLLSFPLDPDSSTVELIAETVYGASTTVDGRRFASEFISRRKADSSSRAGSQGQSSQGVLSLADVVKAQPKSPQNEFGGYKVVKKKNKRS</sequence>
<feature type="compositionally biased region" description="Basic and acidic residues" evidence="1">
    <location>
        <begin position="847"/>
        <end position="870"/>
    </location>
</feature>
<feature type="region of interest" description="Disordered" evidence="1">
    <location>
        <begin position="977"/>
        <end position="1047"/>
    </location>
</feature>
<dbReference type="Pfam" id="PF02213">
    <property type="entry name" value="GYF"/>
    <property type="match status" value="1"/>
</dbReference>
<gene>
    <name evidence="3" type="ORF">PNOK_0213300</name>
</gene>
<feature type="compositionally biased region" description="Low complexity" evidence="1">
    <location>
        <begin position="638"/>
        <end position="669"/>
    </location>
</feature>
<feature type="compositionally biased region" description="Pro residues" evidence="1">
    <location>
        <begin position="1005"/>
        <end position="1015"/>
    </location>
</feature>
<dbReference type="InterPro" id="IPR051640">
    <property type="entry name" value="GRB10-interact_GYF"/>
</dbReference>
<dbReference type="Proteomes" id="UP000217199">
    <property type="component" value="Unassembled WGS sequence"/>
</dbReference>
<feature type="region of interest" description="Disordered" evidence="1">
    <location>
        <begin position="637"/>
        <end position="730"/>
    </location>
</feature>
<dbReference type="SMART" id="SM00444">
    <property type="entry name" value="GYF"/>
    <property type="match status" value="1"/>
</dbReference>
<evidence type="ECO:0000259" key="2">
    <source>
        <dbReference type="PROSITE" id="PS50829"/>
    </source>
</evidence>
<feature type="region of interest" description="Disordered" evidence="1">
    <location>
        <begin position="1"/>
        <end position="70"/>
    </location>
</feature>
<dbReference type="PROSITE" id="PS50829">
    <property type="entry name" value="GYF"/>
    <property type="match status" value="1"/>
</dbReference>
<proteinExistence type="predicted"/>
<dbReference type="InterPro" id="IPR035445">
    <property type="entry name" value="GYF-like_dom_sf"/>
</dbReference>
<dbReference type="SUPFAM" id="SSF55277">
    <property type="entry name" value="GYF domain"/>
    <property type="match status" value="1"/>
</dbReference>
<evidence type="ECO:0000313" key="4">
    <source>
        <dbReference type="Proteomes" id="UP000217199"/>
    </source>
</evidence>
<feature type="region of interest" description="Disordered" evidence="1">
    <location>
        <begin position="1108"/>
        <end position="1158"/>
    </location>
</feature>
<organism evidence="3 4">
    <name type="scientific">Pyrrhoderma noxium</name>
    <dbReference type="NCBI Taxonomy" id="2282107"/>
    <lineage>
        <taxon>Eukaryota</taxon>
        <taxon>Fungi</taxon>
        <taxon>Dikarya</taxon>
        <taxon>Basidiomycota</taxon>
        <taxon>Agaricomycotina</taxon>
        <taxon>Agaricomycetes</taxon>
        <taxon>Hymenochaetales</taxon>
        <taxon>Hymenochaetaceae</taxon>
        <taxon>Pyrrhoderma</taxon>
    </lineage>
</organism>
<feature type="compositionally biased region" description="Polar residues" evidence="1">
    <location>
        <begin position="1020"/>
        <end position="1034"/>
    </location>
</feature>
<feature type="region of interest" description="Disordered" evidence="1">
    <location>
        <begin position="139"/>
        <end position="313"/>
    </location>
</feature>
<comment type="caution">
    <text evidence="3">The sequence shown here is derived from an EMBL/GenBank/DDBJ whole genome shotgun (WGS) entry which is preliminary data.</text>
</comment>
<reference evidence="3 4" key="1">
    <citation type="journal article" date="2017" name="Mol. Ecol.">
        <title>Comparative and population genomic landscape of Phellinus noxius: A hypervariable fungus causing root rot in trees.</title>
        <authorList>
            <person name="Chung C.L."/>
            <person name="Lee T.J."/>
            <person name="Akiba M."/>
            <person name="Lee H.H."/>
            <person name="Kuo T.H."/>
            <person name="Liu D."/>
            <person name="Ke H.M."/>
            <person name="Yokoi T."/>
            <person name="Roa M.B."/>
            <person name="Lu M.J."/>
            <person name="Chang Y.Y."/>
            <person name="Ann P.J."/>
            <person name="Tsai J.N."/>
            <person name="Chen C.Y."/>
            <person name="Tzean S.S."/>
            <person name="Ota Y."/>
            <person name="Hattori T."/>
            <person name="Sahashi N."/>
            <person name="Liou R.F."/>
            <person name="Kikuchi T."/>
            <person name="Tsai I.J."/>
        </authorList>
    </citation>
    <scope>NUCLEOTIDE SEQUENCE [LARGE SCALE GENOMIC DNA]</scope>
    <source>
        <strain evidence="3 4">FFPRI411160</strain>
    </source>
</reference>
<dbReference type="EMBL" id="NBII01000002">
    <property type="protein sequence ID" value="PAV22176.1"/>
    <property type="molecule type" value="Genomic_DNA"/>
</dbReference>
<dbReference type="PANTHER" id="PTHR14445">
    <property type="entry name" value="GRB10 INTERACTING GYF PROTEIN"/>
    <property type="match status" value="1"/>
</dbReference>
<dbReference type="Gene3D" id="3.30.1490.40">
    <property type="match status" value="1"/>
</dbReference>
<feature type="compositionally biased region" description="Basic and acidic residues" evidence="1">
    <location>
        <begin position="932"/>
        <end position="950"/>
    </location>
</feature>
<keyword evidence="4" id="KW-1185">Reference proteome</keyword>
<accession>A0A286URF0</accession>
<dbReference type="InParanoid" id="A0A286URF0"/>
<dbReference type="FunCoup" id="A0A286URF0">
    <property type="interactions" value="265"/>
</dbReference>
<evidence type="ECO:0000256" key="1">
    <source>
        <dbReference type="SAM" id="MobiDB-lite"/>
    </source>
</evidence>
<feature type="compositionally biased region" description="Low complexity" evidence="1">
    <location>
        <begin position="1114"/>
        <end position="1126"/>
    </location>
</feature>
<feature type="compositionally biased region" description="Low complexity" evidence="1">
    <location>
        <begin position="775"/>
        <end position="806"/>
    </location>
</feature>
<feature type="compositionally biased region" description="Polar residues" evidence="1">
    <location>
        <begin position="286"/>
        <end position="313"/>
    </location>
</feature>
<feature type="compositionally biased region" description="Polar residues" evidence="1">
    <location>
        <begin position="265"/>
        <end position="276"/>
    </location>
</feature>
<feature type="region of interest" description="Disordered" evidence="1">
    <location>
        <begin position="746"/>
        <end position="950"/>
    </location>
</feature>
<feature type="compositionally biased region" description="Polar residues" evidence="1">
    <location>
        <begin position="692"/>
        <end position="714"/>
    </location>
</feature>
<dbReference type="PANTHER" id="PTHR14445:SF36">
    <property type="entry name" value="FI03272P-RELATED"/>
    <property type="match status" value="1"/>
</dbReference>
<dbReference type="AlphaFoldDB" id="A0A286URF0"/>
<dbReference type="InterPro" id="IPR003169">
    <property type="entry name" value="GYF"/>
</dbReference>
<dbReference type="CDD" id="cd00072">
    <property type="entry name" value="GYF"/>
    <property type="match status" value="1"/>
</dbReference>
<feature type="compositionally biased region" description="Polar residues" evidence="1">
    <location>
        <begin position="746"/>
        <end position="758"/>
    </location>
</feature>
<feature type="domain" description="GYF" evidence="2">
    <location>
        <begin position="320"/>
        <end position="369"/>
    </location>
</feature>
<dbReference type="STRING" id="2282107.A0A286URF0"/>
<protein>
    <recommendedName>
        <fullName evidence="2">GYF domain-containing protein</fullName>
    </recommendedName>
</protein>
<feature type="compositionally biased region" description="Polar residues" evidence="1">
    <location>
        <begin position="54"/>
        <end position="63"/>
    </location>
</feature>